<evidence type="ECO:0000256" key="1">
    <source>
        <dbReference type="SAM" id="MobiDB-lite"/>
    </source>
</evidence>
<dbReference type="EMBL" id="JADYXP020000023">
    <property type="protein sequence ID" value="KAL0102000.1"/>
    <property type="molecule type" value="Genomic_DNA"/>
</dbReference>
<protein>
    <recommendedName>
        <fullName evidence="4">Histone H3</fullName>
    </recommendedName>
</protein>
<feature type="region of interest" description="Disordered" evidence="1">
    <location>
        <begin position="1"/>
        <end position="43"/>
    </location>
</feature>
<organism evidence="2 3">
    <name type="scientific">Cardiocondyla obscurior</name>
    <dbReference type="NCBI Taxonomy" id="286306"/>
    <lineage>
        <taxon>Eukaryota</taxon>
        <taxon>Metazoa</taxon>
        <taxon>Ecdysozoa</taxon>
        <taxon>Arthropoda</taxon>
        <taxon>Hexapoda</taxon>
        <taxon>Insecta</taxon>
        <taxon>Pterygota</taxon>
        <taxon>Neoptera</taxon>
        <taxon>Endopterygota</taxon>
        <taxon>Hymenoptera</taxon>
        <taxon>Apocrita</taxon>
        <taxon>Aculeata</taxon>
        <taxon>Formicoidea</taxon>
        <taxon>Formicidae</taxon>
        <taxon>Myrmicinae</taxon>
        <taxon>Cardiocondyla</taxon>
    </lineage>
</organism>
<name>A0AAW2EIL3_9HYME</name>
<reference evidence="2 3" key="1">
    <citation type="submission" date="2023-03" db="EMBL/GenBank/DDBJ databases">
        <title>High recombination rates correlate with genetic variation in Cardiocondyla obscurior ants.</title>
        <authorList>
            <person name="Errbii M."/>
        </authorList>
    </citation>
    <scope>NUCLEOTIDE SEQUENCE [LARGE SCALE GENOMIC DNA]</scope>
    <source>
        <strain evidence="2">Alpha-2009</strain>
        <tissue evidence="2">Whole body</tissue>
    </source>
</reference>
<evidence type="ECO:0000313" key="3">
    <source>
        <dbReference type="Proteomes" id="UP001430953"/>
    </source>
</evidence>
<comment type="caution">
    <text evidence="2">The sequence shown here is derived from an EMBL/GenBank/DDBJ whole genome shotgun (WGS) entry which is preliminary data.</text>
</comment>
<accession>A0AAW2EIL3</accession>
<evidence type="ECO:0008006" key="4">
    <source>
        <dbReference type="Google" id="ProtNLM"/>
    </source>
</evidence>
<dbReference type="Proteomes" id="UP001430953">
    <property type="component" value="Unassembled WGS sequence"/>
</dbReference>
<evidence type="ECO:0000313" key="2">
    <source>
        <dbReference type="EMBL" id="KAL0102000.1"/>
    </source>
</evidence>
<proteinExistence type="predicted"/>
<keyword evidence="3" id="KW-1185">Reference proteome</keyword>
<gene>
    <name evidence="2" type="ORF">PUN28_018513</name>
</gene>
<dbReference type="AlphaFoldDB" id="A0AAW2EIL3"/>
<sequence>MGPHDRRRPSWRGEHRGTGSTDPGLTVAAASGERRSRPWQSRHSTLFAAASRRSALLRKHSPRKKVYCR</sequence>
<feature type="compositionally biased region" description="Basic residues" evidence="1">
    <location>
        <begin position="1"/>
        <end position="10"/>
    </location>
</feature>